<keyword evidence="5 6" id="KW-0472">Membrane</keyword>
<proteinExistence type="inferred from homology"/>
<dbReference type="InterPro" id="IPR051401">
    <property type="entry name" value="GtrA_CellWall_Glycosyl"/>
</dbReference>
<evidence type="ECO:0000256" key="5">
    <source>
        <dbReference type="ARBA" id="ARBA00023136"/>
    </source>
</evidence>
<organism evidence="8 9">
    <name type="scientific">Aquipuribacter hungaricus</name>
    <dbReference type="NCBI Taxonomy" id="545624"/>
    <lineage>
        <taxon>Bacteria</taxon>
        <taxon>Bacillati</taxon>
        <taxon>Actinomycetota</taxon>
        <taxon>Actinomycetes</taxon>
        <taxon>Micrococcales</taxon>
        <taxon>Intrasporangiaceae</taxon>
        <taxon>Aquipuribacter</taxon>
    </lineage>
</organism>
<comment type="subcellular location">
    <subcellularLocation>
        <location evidence="1">Membrane</location>
        <topology evidence="1">Multi-pass membrane protein</topology>
    </subcellularLocation>
</comment>
<sequence length="166" mass="17801">MRSLYAVVTGALALVVREGLKFGVVGAVAYVVDLGVFNLLLHVGADPVLEGRPLTAKVVSVAVATMVAWLGNRYWTFRRRRRSAVPRELVLFVVVNVGGLLLALVPLAVSRYLLGLTSPVADNIAANVVGLAMGTLFRFLMYRTVVFNQVEPVEDPVGGGQVRTPA</sequence>
<comment type="caution">
    <text evidence="8">The sequence shown here is derived from an EMBL/GenBank/DDBJ whole genome shotgun (WGS) entry which is preliminary data.</text>
</comment>
<evidence type="ECO:0000256" key="2">
    <source>
        <dbReference type="ARBA" id="ARBA00009399"/>
    </source>
</evidence>
<feature type="transmembrane region" description="Helical" evidence="6">
    <location>
        <begin position="89"/>
        <end position="109"/>
    </location>
</feature>
<comment type="similarity">
    <text evidence="2">Belongs to the GtrA family.</text>
</comment>
<protein>
    <submittedName>
        <fullName evidence="8">GtrA family protein</fullName>
    </submittedName>
</protein>
<dbReference type="Pfam" id="PF04138">
    <property type="entry name" value="GtrA_DPMS_TM"/>
    <property type="match status" value="1"/>
</dbReference>
<dbReference type="Proteomes" id="UP001595685">
    <property type="component" value="Unassembled WGS sequence"/>
</dbReference>
<keyword evidence="4 6" id="KW-1133">Transmembrane helix</keyword>
<keyword evidence="9" id="KW-1185">Reference proteome</keyword>
<gene>
    <name evidence="8" type="ORF">ACFOLH_13190</name>
</gene>
<dbReference type="EMBL" id="JBHRWW010000009">
    <property type="protein sequence ID" value="MFC3689297.1"/>
    <property type="molecule type" value="Genomic_DNA"/>
</dbReference>
<evidence type="ECO:0000256" key="3">
    <source>
        <dbReference type="ARBA" id="ARBA00022692"/>
    </source>
</evidence>
<name>A0ABV7WIM9_9MICO</name>
<evidence type="ECO:0000256" key="1">
    <source>
        <dbReference type="ARBA" id="ARBA00004141"/>
    </source>
</evidence>
<keyword evidence="3 6" id="KW-0812">Transmembrane</keyword>
<dbReference type="RefSeq" id="WP_340295634.1">
    <property type="nucleotide sequence ID" value="NZ_JBBEOI010000272.1"/>
</dbReference>
<feature type="transmembrane region" description="Helical" evidence="6">
    <location>
        <begin position="124"/>
        <end position="141"/>
    </location>
</feature>
<dbReference type="PANTHER" id="PTHR38459">
    <property type="entry name" value="PROPHAGE BACTOPRENOL-LINKED GLUCOSE TRANSLOCASE HOMOLOG"/>
    <property type="match status" value="1"/>
</dbReference>
<evidence type="ECO:0000313" key="9">
    <source>
        <dbReference type="Proteomes" id="UP001595685"/>
    </source>
</evidence>
<feature type="transmembrane region" description="Helical" evidence="6">
    <location>
        <begin position="58"/>
        <end position="77"/>
    </location>
</feature>
<reference evidence="9" key="1">
    <citation type="journal article" date="2019" name="Int. J. Syst. Evol. Microbiol.">
        <title>The Global Catalogue of Microorganisms (GCM) 10K type strain sequencing project: providing services to taxonomists for standard genome sequencing and annotation.</title>
        <authorList>
            <consortium name="The Broad Institute Genomics Platform"/>
            <consortium name="The Broad Institute Genome Sequencing Center for Infectious Disease"/>
            <person name="Wu L."/>
            <person name="Ma J."/>
        </authorList>
    </citation>
    <scope>NUCLEOTIDE SEQUENCE [LARGE SCALE GENOMIC DNA]</scope>
    <source>
        <strain evidence="9">NCAIM B.02333</strain>
    </source>
</reference>
<evidence type="ECO:0000256" key="4">
    <source>
        <dbReference type="ARBA" id="ARBA00022989"/>
    </source>
</evidence>
<accession>A0ABV7WIM9</accession>
<evidence type="ECO:0000256" key="6">
    <source>
        <dbReference type="SAM" id="Phobius"/>
    </source>
</evidence>
<evidence type="ECO:0000259" key="7">
    <source>
        <dbReference type="Pfam" id="PF04138"/>
    </source>
</evidence>
<feature type="domain" description="GtrA/DPMS transmembrane" evidence="7">
    <location>
        <begin position="21"/>
        <end position="147"/>
    </location>
</feature>
<dbReference type="InterPro" id="IPR007267">
    <property type="entry name" value="GtrA_DPMS_TM"/>
</dbReference>
<dbReference type="PANTHER" id="PTHR38459:SF1">
    <property type="entry name" value="PROPHAGE BACTOPRENOL-LINKED GLUCOSE TRANSLOCASE HOMOLOG"/>
    <property type="match status" value="1"/>
</dbReference>
<evidence type="ECO:0000313" key="8">
    <source>
        <dbReference type="EMBL" id="MFC3689297.1"/>
    </source>
</evidence>